<dbReference type="GO" id="GO:0046872">
    <property type="term" value="F:metal ion binding"/>
    <property type="evidence" value="ECO:0007669"/>
    <property type="project" value="UniProtKB-KW"/>
</dbReference>
<dbReference type="STRING" id="1122240.GCA_000620105_00769"/>
<dbReference type="KEGG" id="maer:DAI18_00670"/>
<evidence type="ECO:0000259" key="2">
    <source>
        <dbReference type="PROSITE" id="PS50846"/>
    </source>
</evidence>
<proteinExistence type="predicted"/>
<reference evidence="3 4" key="1">
    <citation type="submission" date="2018-04" db="EMBL/GenBank/DDBJ databases">
        <title>Denitrifier Microvirgula.</title>
        <authorList>
            <person name="Anderson E."/>
            <person name="Jang J."/>
            <person name="Ishii S."/>
        </authorList>
    </citation>
    <scope>NUCLEOTIDE SEQUENCE [LARGE SCALE GENOMIC DNA]</scope>
    <source>
        <strain evidence="3 4">BE2.4</strain>
    </source>
</reference>
<feature type="domain" description="HMA" evidence="2">
    <location>
        <begin position="2"/>
        <end position="66"/>
    </location>
</feature>
<protein>
    <submittedName>
        <fullName evidence="3">Copper resistance protein CopZ</fullName>
    </submittedName>
</protein>
<dbReference type="AlphaFoldDB" id="A0A2S0PEX6"/>
<dbReference type="InterPro" id="IPR006121">
    <property type="entry name" value="HMA_dom"/>
</dbReference>
<dbReference type="CDD" id="cd00371">
    <property type="entry name" value="HMA"/>
    <property type="match status" value="1"/>
</dbReference>
<dbReference type="InterPro" id="IPR036163">
    <property type="entry name" value="HMA_dom_sf"/>
</dbReference>
<dbReference type="PANTHER" id="PTHR46594:SF4">
    <property type="entry name" value="P-TYPE CATION-TRANSPORTING ATPASE"/>
    <property type="match status" value="1"/>
</dbReference>
<keyword evidence="1" id="KW-0479">Metal-binding</keyword>
<sequence>MNTIELTISGMTCQGCVKSVTRVLEALPGVKHTDVAIGRATVEFDPAAQNADTLRSAIEDAGFDVA</sequence>
<dbReference type="OrthoDB" id="9813965at2"/>
<dbReference type="Proteomes" id="UP000244173">
    <property type="component" value="Chromosome"/>
</dbReference>
<dbReference type="PROSITE" id="PS50846">
    <property type="entry name" value="HMA_2"/>
    <property type="match status" value="1"/>
</dbReference>
<gene>
    <name evidence="3" type="ORF">DAI18_00670</name>
</gene>
<dbReference type="Gene3D" id="3.30.70.100">
    <property type="match status" value="1"/>
</dbReference>
<dbReference type="RefSeq" id="WP_028498215.1">
    <property type="nucleotide sequence ID" value="NZ_CALFSO010000052.1"/>
</dbReference>
<evidence type="ECO:0000256" key="1">
    <source>
        <dbReference type="ARBA" id="ARBA00022723"/>
    </source>
</evidence>
<dbReference type="PANTHER" id="PTHR46594">
    <property type="entry name" value="P-TYPE CATION-TRANSPORTING ATPASE"/>
    <property type="match status" value="1"/>
</dbReference>
<dbReference type="FunFam" id="3.30.70.100:FF:000001">
    <property type="entry name" value="ATPase copper transporting beta"/>
    <property type="match status" value="1"/>
</dbReference>
<dbReference type="Pfam" id="PF00403">
    <property type="entry name" value="HMA"/>
    <property type="match status" value="1"/>
</dbReference>
<evidence type="ECO:0000313" key="3">
    <source>
        <dbReference type="EMBL" id="AVY95911.1"/>
    </source>
</evidence>
<organism evidence="3 4">
    <name type="scientific">Microvirgula aerodenitrificans</name>
    <dbReference type="NCBI Taxonomy" id="57480"/>
    <lineage>
        <taxon>Bacteria</taxon>
        <taxon>Pseudomonadati</taxon>
        <taxon>Pseudomonadota</taxon>
        <taxon>Betaproteobacteria</taxon>
        <taxon>Neisseriales</taxon>
        <taxon>Aquaspirillaceae</taxon>
        <taxon>Microvirgula</taxon>
    </lineage>
</organism>
<accession>A0A2S0PEX6</accession>
<evidence type="ECO:0000313" key="4">
    <source>
        <dbReference type="Proteomes" id="UP000244173"/>
    </source>
</evidence>
<name>A0A2S0PEX6_9NEIS</name>
<dbReference type="SUPFAM" id="SSF55008">
    <property type="entry name" value="HMA, heavy metal-associated domain"/>
    <property type="match status" value="1"/>
</dbReference>
<keyword evidence="4" id="KW-1185">Reference proteome</keyword>
<dbReference type="EMBL" id="CP028519">
    <property type="protein sequence ID" value="AVY95911.1"/>
    <property type="molecule type" value="Genomic_DNA"/>
</dbReference>